<comment type="caution">
    <text evidence="5">The sequence shown here is derived from an EMBL/GenBank/DDBJ whole genome shotgun (WGS) entry which is preliminary data.</text>
</comment>
<evidence type="ECO:0000256" key="4">
    <source>
        <dbReference type="ARBA" id="ARBA00030169"/>
    </source>
</evidence>
<dbReference type="SUPFAM" id="SSF89562">
    <property type="entry name" value="RraA-like"/>
    <property type="match status" value="1"/>
</dbReference>
<dbReference type="PANTHER" id="PTHR33254:SF4">
    <property type="entry name" value="4-HYDROXY-4-METHYL-2-OXOGLUTARATE ALDOLASE 3-RELATED"/>
    <property type="match status" value="1"/>
</dbReference>
<protein>
    <recommendedName>
        <fullName evidence="2">Putative 4-hydroxy-4-methyl-2-oxoglutarate aldolase</fullName>
    </recommendedName>
    <alternativeName>
        <fullName evidence="3">Regulator of ribonuclease activity homolog</fullName>
    </alternativeName>
    <alternativeName>
        <fullName evidence="4">RraA-like protein</fullName>
    </alternativeName>
</protein>
<dbReference type="CDD" id="cd16841">
    <property type="entry name" value="RraA_family"/>
    <property type="match status" value="1"/>
</dbReference>
<evidence type="ECO:0000256" key="3">
    <source>
        <dbReference type="ARBA" id="ARBA00029596"/>
    </source>
</evidence>
<evidence type="ECO:0000313" key="5">
    <source>
        <dbReference type="EMBL" id="NYZ23490.1"/>
    </source>
</evidence>
<name>A0ABX2TGN6_9PROT</name>
<evidence type="ECO:0000313" key="6">
    <source>
        <dbReference type="Proteomes" id="UP000584642"/>
    </source>
</evidence>
<dbReference type="Gene3D" id="3.50.30.40">
    <property type="entry name" value="Ribonuclease E inhibitor RraA/RraA-like"/>
    <property type="match status" value="1"/>
</dbReference>
<evidence type="ECO:0000256" key="2">
    <source>
        <dbReference type="ARBA" id="ARBA00016549"/>
    </source>
</evidence>
<comment type="cofactor">
    <cofactor evidence="1">
        <name>a divalent metal cation</name>
        <dbReference type="ChEBI" id="CHEBI:60240"/>
    </cofactor>
</comment>
<organism evidence="5 6">
    <name type="scientific">Azospirillum oleiclasticum</name>
    <dbReference type="NCBI Taxonomy" id="2735135"/>
    <lineage>
        <taxon>Bacteria</taxon>
        <taxon>Pseudomonadati</taxon>
        <taxon>Pseudomonadota</taxon>
        <taxon>Alphaproteobacteria</taxon>
        <taxon>Rhodospirillales</taxon>
        <taxon>Azospirillaceae</taxon>
        <taxon>Azospirillum</taxon>
    </lineage>
</organism>
<dbReference type="InterPro" id="IPR005493">
    <property type="entry name" value="RraA/RraA-like"/>
</dbReference>
<reference evidence="5 6" key="1">
    <citation type="submission" date="2020-05" db="EMBL/GenBank/DDBJ databases">
        <title>Azospirillum oleiclasticum sp. nov, a nitrogen-fixing and heavy crude oil-emulsifying bacterium isolated from the crude oil of Yumen Oilfield.</title>
        <authorList>
            <person name="Wu D."/>
            <person name="Cai M."/>
            <person name="Zhang X."/>
        </authorList>
    </citation>
    <scope>NUCLEOTIDE SEQUENCE [LARGE SCALE GENOMIC DNA]</scope>
    <source>
        <strain evidence="5 6">ROY-1-1-2</strain>
    </source>
</reference>
<dbReference type="Proteomes" id="UP000584642">
    <property type="component" value="Unassembled WGS sequence"/>
</dbReference>
<accession>A0ABX2TGN6</accession>
<keyword evidence="6" id="KW-1185">Reference proteome</keyword>
<sequence>MTERLNAGELAALAALDTPTVCNALELLVPERRGYGYTSKPFVCLYPEAKPMVGYAATGTIRAMHPPRDDKATLRARRYDWYRHVERTGPGSVVVLQDLDQPPGYGAFWGEVHTTVHKGLGALGVVTDGSIRDLDMCAPGFQLLAGCLAPSHAWAGIEQIGGTVTVHGMTVADGDLIHADRHGAVVIPHAVARQVVEAAAKVARREKVILDAVAAPGFNAEALIRAIGEADEVH</sequence>
<gene>
    <name evidence="5" type="ORF">HND93_27640</name>
</gene>
<dbReference type="Pfam" id="PF03737">
    <property type="entry name" value="RraA-like"/>
    <property type="match status" value="1"/>
</dbReference>
<evidence type="ECO:0000256" key="1">
    <source>
        <dbReference type="ARBA" id="ARBA00001968"/>
    </source>
</evidence>
<dbReference type="EMBL" id="JABFDB010000027">
    <property type="protein sequence ID" value="NYZ23490.1"/>
    <property type="molecule type" value="Genomic_DNA"/>
</dbReference>
<dbReference type="RefSeq" id="WP_180285262.1">
    <property type="nucleotide sequence ID" value="NZ_JABFDB010000027.1"/>
</dbReference>
<dbReference type="InterPro" id="IPR036704">
    <property type="entry name" value="RraA/RraA-like_sf"/>
</dbReference>
<dbReference type="PANTHER" id="PTHR33254">
    <property type="entry name" value="4-HYDROXY-4-METHYL-2-OXOGLUTARATE ALDOLASE 3-RELATED"/>
    <property type="match status" value="1"/>
</dbReference>
<proteinExistence type="predicted"/>